<evidence type="ECO:0000313" key="1">
    <source>
        <dbReference type="EMBL" id="MBK0379125.1"/>
    </source>
</evidence>
<proteinExistence type="predicted"/>
<protein>
    <submittedName>
        <fullName evidence="1">Uncharacterized protein</fullName>
    </submittedName>
</protein>
<organism evidence="1 2">
    <name type="scientific">Mucilaginibacter segetis</name>
    <dbReference type="NCBI Taxonomy" id="2793071"/>
    <lineage>
        <taxon>Bacteria</taxon>
        <taxon>Pseudomonadati</taxon>
        <taxon>Bacteroidota</taxon>
        <taxon>Sphingobacteriia</taxon>
        <taxon>Sphingobacteriales</taxon>
        <taxon>Sphingobacteriaceae</taxon>
        <taxon>Mucilaginibacter</taxon>
    </lineage>
</organism>
<comment type="caution">
    <text evidence="1">The sequence shown here is derived from an EMBL/GenBank/DDBJ whole genome shotgun (WGS) entry which is preliminary data.</text>
</comment>
<reference evidence="1" key="1">
    <citation type="submission" date="2020-12" db="EMBL/GenBank/DDBJ databases">
        <title>Bacterial novel species Mucilaginibacter sp. SD-g isolated from soil.</title>
        <authorList>
            <person name="Jung H.-Y."/>
        </authorList>
    </citation>
    <scope>NUCLEOTIDE SEQUENCE</scope>
    <source>
        <strain evidence="1">SD-g</strain>
    </source>
</reference>
<evidence type="ECO:0000313" key="2">
    <source>
        <dbReference type="Proteomes" id="UP000613193"/>
    </source>
</evidence>
<gene>
    <name evidence="1" type="ORF">I5M19_07395</name>
</gene>
<dbReference type="Proteomes" id="UP000613193">
    <property type="component" value="Unassembled WGS sequence"/>
</dbReference>
<name>A0A934PTH2_9SPHI</name>
<dbReference type="AlphaFoldDB" id="A0A934PTH2"/>
<keyword evidence="2" id="KW-1185">Reference proteome</keyword>
<accession>A0A934PTH2</accession>
<dbReference type="EMBL" id="JAEHFW010000001">
    <property type="protein sequence ID" value="MBK0379125.1"/>
    <property type="molecule type" value="Genomic_DNA"/>
</dbReference>
<dbReference type="RefSeq" id="WP_200065565.1">
    <property type="nucleotide sequence ID" value="NZ_JAEHFW010000001.1"/>
</dbReference>
<sequence length="129" mass="14069">MSNENNSSSGPEGTIPVDYAIQLAENWRNYLVTSQQEFNIKSFSIPIIDFKNILLYNPDAEAVRAYIGLESPNDPKTAKLMLVPVVDGKDILVIVPDTDGGVGGDGQSNVYDMTQPCPPECDTESDLCQ</sequence>